<proteinExistence type="predicted"/>
<feature type="transmembrane region" description="Helical" evidence="1">
    <location>
        <begin position="34"/>
        <end position="51"/>
    </location>
</feature>
<feature type="transmembrane region" description="Helical" evidence="1">
    <location>
        <begin position="221"/>
        <end position="241"/>
    </location>
</feature>
<keyword evidence="2" id="KW-0031">Aminopeptidase</keyword>
<accession>A0A8J3EL82</accession>
<keyword evidence="1" id="KW-1133">Transmembrane helix</keyword>
<dbReference type="EMBL" id="BMFV01000005">
    <property type="protein sequence ID" value="GGH77919.1"/>
    <property type="molecule type" value="Genomic_DNA"/>
</dbReference>
<evidence type="ECO:0000313" key="3">
    <source>
        <dbReference type="Proteomes" id="UP000656813"/>
    </source>
</evidence>
<dbReference type="AlphaFoldDB" id="A0A8J3EL82"/>
<dbReference type="InterPro" id="IPR017516">
    <property type="entry name" value="AbrB_dup"/>
</dbReference>
<feature type="transmembrane region" description="Helical" evidence="1">
    <location>
        <begin position="93"/>
        <end position="115"/>
    </location>
</feature>
<keyword evidence="1" id="KW-0812">Transmembrane</keyword>
<name>A0A8J3EL82_9BACL</name>
<dbReference type="NCBIfam" id="TIGR03082">
    <property type="entry name" value="Gneg_AbrB_dup"/>
    <property type="match status" value="2"/>
</dbReference>
<dbReference type="PANTHER" id="PTHR38457">
    <property type="entry name" value="REGULATOR ABRB-RELATED"/>
    <property type="match status" value="1"/>
</dbReference>
<feature type="transmembrane region" description="Helical" evidence="1">
    <location>
        <begin position="276"/>
        <end position="309"/>
    </location>
</feature>
<dbReference type="Proteomes" id="UP000656813">
    <property type="component" value="Unassembled WGS sequence"/>
</dbReference>
<dbReference type="RefSeq" id="WP_188496347.1">
    <property type="nucleotide sequence ID" value="NZ_BMFV01000005.1"/>
</dbReference>
<evidence type="ECO:0000256" key="1">
    <source>
        <dbReference type="SAM" id="Phobius"/>
    </source>
</evidence>
<dbReference type="InterPro" id="IPR007820">
    <property type="entry name" value="AbrB_fam"/>
</dbReference>
<protein>
    <submittedName>
        <fullName evidence="2">Aminopeptidase</fullName>
    </submittedName>
</protein>
<dbReference type="PIRSF" id="PIRSF038991">
    <property type="entry name" value="Protein_AbrB"/>
    <property type="match status" value="1"/>
</dbReference>
<reference evidence="2" key="2">
    <citation type="submission" date="2020-09" db="EMBL/GenBank/DDBJ databases">
        <authorList>
            <person name="Sun Q."/>
            <person name="Zhou Y."/>
        </authorList>
    </citation>
    <scope>NUCLEOTIDE SEQUENCE</scope>
    <source>
        <strain evidence="2">CGMCC 1.12777</strain>
    </source>
</reference>
<dbReference type="GO" id="GO:0004177">
    <property type="term" value="F:aminopeptidase activity"/>
    <property type="evidence" value="ECO:0007669"/>
    <property type="project" value="UniProtKB-KW"/>
</dbReference>
<dbReference type="PANTHER" id="PTHR38457:SF1">
    <property type="entry name" value="REGULATOR ABRB-RELATED"/>
    <property type="match status" value="1"/>
</dbReference>
<feature type="transmembrane region" description="Helical" evidence="1">
    <location>
        <begin position="329"/>
        <end position="351"/>
    </location>
</feature>
<feature type="transmembrane region" description="Helical" evidence="1">
    <location>
        <begin position="196"/>
        <end position="214"/>
    </location>
</feature>
<feature type="transmembrane region" description="Helical" evidence="1">
    <location>
        <begin position="12"/>
        <end position="28"/>
    </location>
</feature>
<comment type="caution">
    <text evidence="2">The sequence shown here is derived from an EMBL/GenBank/DDBJ whole genome shotgun (WGS) entry which is preliminary data.</text>
</comment>
<organism evidence="2 3">
    <name type="scientific">Pullulanibacillus pueri</name>
    <dbReference type="NCBI Taxonomy" id="1437324"/>
    <lineage>
        <taxon>Bacteria</taxon>
        <taxon>Bacillati</taxon>
        <taxon>Bacillota</taxon>
        <taxon>Bacilli</taxon>
        <taxon>Bacillales</taxon>
        <taxon>Sporolactobacillaceae</taxon>
        <taxon>Pullulanibacillus</taxon>
    </lineage>
</organism>
<dbReference type="Pfam" id="PF05145">
    <property type="entry name" value="AbrB"/>
    <property type="match status" value="1"/>
</dbReference>
<keyword evidence="2" id="KW-0378">Hydrolase</keyword>
<keyword evidence="1" id="KW-0472">Membrane</keyword>
<dbReference type="GO" id="GO:0016020">
    <property type="term" value="C:membrane"/>
    <property type="evidence" value="ECO:0007669"/>
    <property type="project" value="InterPro"/>
</dbReference>
<reference evidence="2" key="1">
    <citation type="journal article" date="2014" name="Int. J. Syst. Evol. Microbiol.">
        <title>Complete genome sequence of Corynebacterium casei LMG S-19264T (=DSM 44701T), isolated from a smear-ripened cheese.</title>
        <authorList>
            <consortium name="US DOE Joint Genome Institute (JGI-PGF)"/>
            <person name="Walter F."/>
            <person name="Albersmeier A."/>
            <person name="Kalinowski J."/>
            <person name="Ruckert C."/>
        </authorList>
    </citation>
    <scope>NUCLEOTIDE SEQUENCE</scope>
    <source>
        <strain evidence="2">CGMCC 1.12777</strain>
    </source>
</reference>
<evidence type="ECO:0000313" key="2">
    <source>
        <dbReference type="EMBL" id="GGH77919.1"/>
    </source>
</evidence>
<gene>
    <name evidence="2" type="ORF">GCM10007096_10530</name>
</gene>
<feature type="transmembrane region" description="Helical" evidence="1">
    <location>
        <begin position="63"/>
        <end position="81"/>
    </location>
</feature>
<feature type="transmembrane region" description="Helical" evidence="1">
    <location>
        <begin position="158"/>
        <end position="176"/>
    </location>
</feature>
<keyword evidence="2" id="KW-0645">Protease</keyword>
<sequence>MNNSRLSQNKWIQLLFTCVLAIIGGFIFKCLHLPIPWLLGPMIFVLLGSKVSRTLKPYWPQKIRDSGMIIVGYMVGLSFTLETLKEIGKQLPSMVLFTLLLLLCSCGIGFIVAKLSKIQFPTVMMGSIPGGLSQMITLAEELEGIDLTVVTFLQVSRLMMIIFFVPMLVFSPLFGVAEQHTTASVAQTTTASWGGLFPHIIVFAIVCTLCALIGKKIKFPTAFLLGPMIATIILNLSGFSGPQLPTFIINVSQLMIGGYIGLMLKPNNLKLKFILLAFLSGVVLITCSVGLSLLLAKMHAIAMVTSFLSLSPGGMDQMGIIAQEVHANLSFVICYQLFRTLFIFIAVPPLLKAIFKSRLLQNKAADKIS</sequence>
<dbReference type="GO" id="GO:0010468">
    <property type="term" value="P:regulation of gene expression"/>
    <property type="evidence" value="ECO:0007669"/>
    <property type="project" value="InterPro"/>
</dbReference>
<keyword evidence="3" id="KW-1185">Reference proteome</keyword>